<dbReference type="PANTHER" id="PTHR43386">
    <property type="entry name" value="OLIGOPEPTIDE TRANSPORT SYSTEM PERMEASE PROTEIN APPC"/>
    <property type="match status" value="1"/>
</dbReference>
<dbReference type="STRING" id="1121391.SAMN02745206_03371"/>
<dbReference type="CDD" id="cd06261">
    <property type="entry name" value="TM_PBP2"/>
    <property type="match status" value="1"/>
</dbReference>
<evidence type="ECO:0000256" key="6">
    <source>
        <dbReference type="ARBA" id="ARBA00023136"/>
    </source>
</evidence>
<name>A0A1M5HI94_9BACT</name>
<evidence type="ECO:0000259" key="8">
    <source>
        <dbReference type="PROSITE" id="PS50928"/>
    </source>
</evidence>
<keyword evidence="3" id="KW-1003">Cell membrane</keyword>
<dbReference type="EMBL" id="FQVB01000045">
    <property type="protein sequence ID" value="SHG15689.1"/>
    <property type="molecule type" value="Genomic_DNA"/>
</dbReference>
<feature type="transmembrane region" description="Helical" evidence="7">
    <location>
        <begin position="133"/>
        <end position="158"/>
    </location>
</feature>
<evidence type="ECO:0000313" key="9">
    <source>
        <dbReference type="EMBL" id="SHG15689.1"/>
    </source>
</evidence>
<reference evidence="10" key="1">
    <citation type="submission" date="2016-11" db="EMBL/GenBank/DDBJ databases">
        <authorList>
            <person name="Varghese N."/>
            <person name="Submissions S."/>
        </authorList>
    </citation>
    <scope>NUCLEOTIDE SEQUENCE [LARGE SCALE GENOMIC DNA]</scope>
    <source>
        <strain evidence="10">DSM 9756</strain>
    </source>
</reference>
<evidence type="ECO:0000256" key="5">
    <source>
        <dbReference type="ARBA" id="ARBA00022989"/>
    </source>
</evidence>
<accession>A0A1M5HI94</accession>
<dbReference type="Pfam" id="PF00528">
    <property type="entry name" value="BPD_transp_1"/>
    <property type="match status" value="1"/>
</dbReference>
<evidence type="ECO:0000256" key="1">
    <source>
        <dbReference type="ARBA" id="ARBA00004651"/>
    </source>
</evidence>
<keyword evidence="6 7" id="KW-0472">Membrane</keyword>
<comment type="subcellular location">
    <subcellularLocation>
        <location evidence="1 7">Cell membrane</location>
        <topology evidence="1 7">Multi-pass membrane protein</topology>
    </subcellularLocation>
</comment>
<organism evidence="9 10">
    <name type="scientific">Desulfacinum infernum DSM 9756</name>
    <dbReference type="NCBI Taxonomy" id="1121391"/>
    <lineage>
        <taxon>Bacteria</taxon>
        <taxon>Pseudomonadati</taxon>
        <taxon>Thermodesulfobacteriota</taxon>
        <taxon>Syntrophobacteria</taxon>
        <taxon>Syntrophobacterales</taxon>
        <taxon>Syntrophobacteraceae</taxon>
        <taxon>Desulfacinum</taxon>
    </lineage>
</organism>
<evidence type="ECO:0000256" key="2">
    <source>
        <dbReference type="ARBA" id="ARBA00022448"/>
    </source>
</evidence>
<evidence type="ECO:0000256" key="3">
    <source>
        <dbReference type="ARBA" id="ARBA00022475"/>
    </source>
</evidence>
<feature type="transmembrane region" description="Helical" evidence="7">
    <location>
        <begin position="21"/>
        <end position="44"/>
    </location>
</feature>
<dbReference type="InterPro" id="IPR050366">
    <property type="entry name" value="BP-dependent_transpt_permease"/>
</dbReference>
<dbReference type="InterPro" id="IPR025966">
    <property type="entry name" value="OppC_N"/>
</dbReference>
<dbReference type="GO" id="GO:0055085">
    <property type="term" value="P:transmembrane transport"/>
    <property type="evidence" value="ECO:0007669"/>
    <property type="project" value="InterPro"/>
</dbReference>
<dbReference type="Pfam" id="PF12911">
    <property type="entry name" value="OppC_N"/>
    <property type="match status" value="1"/>
</dbReference>
<dbReference type="PROSITE" id="PS50928">
    <property type="entry name" value="ABC_TM1"/>
    <property type="match status" value="1"/>
</dbReference>
<dbReference type="Proteomes" id="UP000184076">
    <property type="component" value="Unassembled WGS sequence"/>
</dbReference>
<feature type="transmembrane region" description="Helical" evidence="7">
    <location>
        <begin position="88"/>
        <end position="112"/>
    </location>
</feature>
<gene>
    <name evidence="9" type="ORF">SAMN02745206_03371</name>
</gene>
<evidence type="ECO:0000256" key="4">
    <source>
        <dbReference type="ARBA" id="ARBA00022692"/>
    </source>
</evidence>
<dbReference type="Gene3D" id="1.10.3720.10">
    <property type="entry name" value="MetI-like"/>
    <property type="match status" value="1"/>
</dbReference>
<evidence type="ECO:0000256" key="7">
    <source>
        <dbReference type="RuleBase" id="RU363032"/>
    </source>
</evidence>
<dbReference type="SUPFAM" id="SSF161098">
    <property type="entry name" value="MetI-like"/>
    <property type="match status" value="1"/>
</dbReference>
<dbReference type="PANTHER" id="PTHR43386:SF25">
    <property type="entry name" value="PEPTIDE ABC TRANSPORTER PERMEASE PROTEIN"/>
    <property type="match status" value="1"/>
</dbReference>
<keyword evidence="10" id="KW-1185">Reference proteome</keyword>
<keyword evidence="5 7" id="KW-1133">Transmembrane helix</keyword>
<dbReference type="GO" id="GO:0005886">
    <property type="term" value="C:plasma membrane"/>
    <property type="evidence" value="ECO:0007669"/>
    <property type="project" value="UniProtKB-SubCell"/>
</dbReference>
<feature type="transmembrane region" description="Helical" evidence="7">
    <location>
        <begin position="205"/>
        <end position="228"/>
    </location>
</feature>
<sequence>MEETLIMQSQRRKMWSAFARNRTALIGAVVAIIIVLVAVFAPVLSPYDPLAQDSYARLAPSSEAHWLGTDDFGRDILSRIIWGSRVSLIIGISSVLLGLLAGTLLGMIAGYYRGKIETTIMRGIDVLMCFPDLILAIAVTAVLGANLVNLIITIAIVMTPRFARLAHGSLLSIKEREYVVAAQSIGARVPRILRKHVLPNIFGELLVAATLWVGVAIRLEANLAFIGLGVQPPTPTWGNMIREGVDVLINAPGISIYSGLSILVTILAFNMLGDGVRDMIDPRLRGA</sequence>
<dbReference type="AlphaFoldDB" id="A0A1M5HI94"/>
<feature type="domain" description="ABC transmembrane type-1" evidence="8">
    <location>
        <begin position="84"/>
        <end position="273"/>
    </location>
</feature>
<feature type="transmembrane region" description="Helical" evidence="7">
    <location>
        <begin position="248"/>
        <end position="269"/>
    </location>
</feature>
<keyword evidence="4 7" id="KW-0812">Transmembrane</keyword>
<keyword evidence="2 7" id="KW-0813">Transport</keyword>
<dbReference type="InterPro" id="IPR035906">
    <property type="entry name" value="MetI-like_sf"/>
</dbReference>
<proteinExistence type="inferred from homology"/>
<evidence type="ECO:0000313" key="10">
    <source>
        <dbReference type="Proteomes" id="UP000184076"/>
    </source>
</evidence>
<dbReference type="InterPro" id="IPR000515">
    <property type="entry name" value="MetI-like"/>
</dbReference>
<protein>
    <submittedName>
        <fullName evidence="9">Peptide/nickel transport system permease protein</fullName>
    </submittedName>
</protein>
<comment type="similarity">
    <text evidence="7">Belongs to the binding-protein-dependent transport system permease family.</text>
</comment>